<keyword evidence="3" id="KW-0597">Phosphoprotein</keyword>
<evidence type="ECO:0000256" key="2">
    <source>
        <dbReference type="ARBA" id="ARBA00007860"/>
    </source>
</evidence>
<evidence type="ECO:0000256" key="8">
    <source>
        <dbReference type="ARBA" id="ARBA00023242"/>
    </source>
</evidence>
<evidence type="ECO:0000313" key="12">
    <source>
        <dbReference type="Ensembl" id="ENSHCOP00000015429.1"/>
    </source>
</evidence>
<dbReference type="PANTHER" id="PTHR18843">
    <property type="entry name" value="TORSIN-1A-INTERACTING PROTEIN"/>
    <property type="match status" value="1"/>
</dbReference>
<evidence type="ECO:0000256" key="4">
    <source>
        <dbReference type="ARBA" id="ARBA00022692"/>
    </source>
</evidence>
<evidence type="ECO:0000256" key="1">
    <source>
        <dbReference type="ARBA" id="ARBA00004259"/>
    </source>
</evidence>
<keyword evidence="5" id="KW-1133">Transmembrane helix</keyword>
<organism evidence="12 13">
    <name type="scientific">Hippocampus comes</name>
    <name type="common">Tiger tail seahorse</name>
    <dbReference type="NCBI Taxonomy" id="109280"/>
    <lineage>
        <taxon>Eukaryota</taxon>
        <taxon>Metazoa</taxon>
        <taxon>Chordata</taxon>
        <taxon>Craniata</taxon>
        <taxon>Vertebrata</taxon>
        <taxon>Euteleostomi</taxon>
        <taxon>Actinopterygii</taxon>
        <taxon>Neopterygii</taxon>
        <taxon>Teleostei</taxon>
        <taxon>Neoteleostei</taxon>
        <taxon>Acanthomorphata</taxon>
        <taxon>Syngnathiaria</taxon>
        <taxon>Syngnathiformes</taxon>
        <taxon>Syngnathoidei</taxon>
        <taxon>Syngnathidae</taxon>
        <taxon>Hippocampus</taxon>
    </lineage>
</organism>
<dbReference type="GO" id="GO:0005635">
    <property type="term" value="C:nuclear envelope"/>
    <property type="evidence" value="ECO:0007669"/>
    <property type="project" value="UniProtKB-SubCell"/>
</dbReference>
<reference evidence="12" key="1">
    <citation type="submission" date="2025-08" db="UniProtKB">
        <authorList>
            <consortium name="Ensembl"/>
        </authorList>
    </citation>
    <scope>IDENTIFICATION</scope>
</reference>
<accession>A0A3Q2YBW7</accession>
<evidence type="ECO:0000256" key="7">
    <source>
        <dbReference type="ARBA" id="ARBA00023180"/>
    </source>
</evidence>
<dbReference type="InterPro" id="IPR038599">
    <property type="entry name" value="LAP1C-like_C_sf"/>
</dbReference>
<dbReference type="Proteomes" id="UP000264820">
    <property type="component" value="Unplaced"/>
</dbReference>
<comment type="subcellular location">
    <subcellularLocation>
        <location evidence="9">Endomembrane system</location>
        <topology evidence="9">Single-pass membrane protein</topology>
    </subcellularLocation>
    <subcellularLocation>
        <location evidence="1">Nucleus envelope</location>
    </subcellularLocation>
</comment>
<keyword evidence="7" id="KW-0325">Glycoprotein</keyword>
<name>A0A3Q2YBW7_HIPCM</name>
<evidence type="ECO:0000259" key="11">
    <source>
        <dbReference type="Pfam" id="PF05609"/>
    </source>
</evidence>
<evidence type="ECO:0000256" key="10">
    <source>
        <dbReference type="SAM" id="MobiDB-lite"/>
    </source>
</evidence>
<feature type="compositionally biased region" description="Acidic residues" evidence="10">
    <location>
        <begin position="23"/>
        <end position="35"/>
    </location>
</feature>
<evidence type="ECO:0000256" key="3">
    <source>
        <dbReference type="ARBA" id="ARBA00022553"/>
    </source>
</evidence>
<dbReference type="OMA" id="WRMSKIH"/>
<feature type="domain" description="Torsin-1A-interacting protein 1/2 AAA+ activator" evidence="11">
    <location>
        <begin position="49"/>
        <end position="263"/>
    </location>
</feature>
<dbReference type="InterPro" id="IPR008662">
    <property type="entry name" value="TOIP1/2"/>
</dbReference>
<evidence type="ECO:0000313" key="13">
    <source>
        <dbReference type="Proteomes" id="UP000264820"/>
    </source>
</evidence>
<dbReference type="Gene3D" id="3.40.50.12190">
    <property type="match status" value="1"/>
</dbReference>
<feature type="region of interest" description="Disordered" evidence="10">
    <location>
        <begin position="1"/>
        <end position="45"/>
    </location>
</feature>
<reference evidence="12" key="2">
    <citation type="submission" date="2025-09" db="UniProtKB">
        <authorList>
            <consortium name="Ensembl"/>
        </authorList>
    </citation>
    <scope>IDENTIFICATION</scope>
</reference>
<dbReference type="Pfam" id="PF05609">
    <property type="entry name" value="LAP1_C"/>
    <property type="match status" value="1"/>
</dbReference>
<sequence>EENTSGGSGDKKEMDLQKSALQENEDQEMDVEEDSSCSPYRPKLAPGKLEPFADLLSKLEARFRSQRPELWKRSKIHLEKHLKSAEPTEPVSLILTSGRSAEKTLSCLAEGLASAFSSALEASVLQIDGAGKAGMESDEVKLDVDGLLRTAFRENRAAAVIHRLEELPPGSTLIFYRYCDHEHAAYKEVFLLFTVLLPREEVSGELGVVEEMVQDYLKDRLVGPSNRTAFNEMDTDKFGGLWSRISHLVLPVVAEGEVEENGC</sequence>
<dbReference type="Ensembl" id="ENSHCOT00000023326.1">
    <property type="protein sequence ID" value="ENSHCOP00000015429.1"/>
    <property type="gene ID" value="ENSHCOG00000019018.1"/>
</dbReference>
<dbReference type="AlphaFoldDB" id="A0A3Q2YBW7"/>
<keyword evidence="6" id="KW-0472">Membrane</keyword>
<evidence type="ECO:0000256" key="9">
    <source>
        <dbReference type="ARBA" id="ARBA00037847"/>
    </source>
</evidence>
<dbReference type="InterPro" id="IPR046753">
    <property type="entry name" value="TOIP1/2_C"/>
</dbReference>
<dbReference type="GO" id="GO:0001671">
    <property type="term" value="F:ATPase activator activity"/>
    <property type="evidence" value="ECO:0007669"/>
    <property type="project" value="InterPro"/>
</dbReference>
<protein>
    <recommendedName>
        <fullName evidence="11">Torsin-1A-interacting protein 1/2 AAA+ activator domain-containing protein</fullName>
    </recommendedName>
</protein>
<dbReference type="STRING" id="109280.ENSHCOP00000015429"/>
<comment type="similarity">
    <text evidence="2">Belongs to the TOR1AIP family.</text>
</comment>
<keyword evidence="4" id="KW-0812">Transmembrane</keyword>
<keyword evidence="13" id="KW-1185">Reference proteome</keyword>
<dbReference type="GO" id="GO:0016020">
    <property type="term" value="C:membrane"/>
    <property type="evidence" value="ECO:0007669"/>
    <property type="project" value="TreeGrafter"/>
</dbReference>
<dbReference type="GO" id="GO:0061024">
    <property type="term" value="P:membrane organization"/>
    <property type="evidence" value="ECO:0007669"/>
    <property type="project" value="TreeGrafter"/>
</dbReference>
<keyword evidence="8" id="KW-0539">Nucleus</keyword>
<proteinExistence type="inferred from homology"/>
<evidence type="ECO:0000256" key="5">
    <source>
        <dbReference type="ARBA" id="ARBA00022989"/>
    </source>
</evidence>
<dbReference type="GeneTree" id="ENSGT00390000012166"/>
<evidence type="ECO:0000256" key="6">
    <source>
        <dbReference type="ARBA" id="ARBA00023136"/>
    </source>
</evidence>
<dbReference type="PANTHER" id="PTHR18843:SF7">
    <property type="entry name" value="LAMINA-ASSOCIATED POLYPEPTIDE 1B ISOFORM 1-RELATED"/>
    <property type="match status" value="1"/>
</dbReference>